<evidence type="ECO:0000313" key="13">
    <source>
        <dbReference type="Proteomes" id="UP000001861"/>
    </source>
</evidence>
<dbReference type="GO" id="GO:0046872">
    <property type="term" value="F:metal ion binding"/>
    <property type="evidence" value="ECO:0007669"/>
    <property type="project" value="UniProtKB-KW"/>
</dbReference>
<evidence type="ECO:0000256" key="7">
    <source>
        <dbReference type="ARBA" id="ARBA00032380"/>
    </source>
</evidence>
<feature type="region of interest" description="Disordered" evidence="11">
    <location>
        <begin position="486"/>
        <end position="505"/>
    </location>
</feature>
<dbReference type="PANTHER" id="PTHR12001">
    <property type="entry name" value="GERANYLGERANYL PYROPHOSPHATE SYNTHASE"/>
    <property type="match status" value="1"/>
</dbReference>
<dbReference type="SUPFAM" id="SSF48576">
    <property type="entry name" value="Terpenoid synthases"/>
    <property type="match status" value="1"/>
</dbReference>
<keyword evidence="5" id="KW-0460">Magnesium</keyword>
<protein>
    <recommendedName>
        <fullName evidence="10">(2E,6E)-farnesyl diphosphate synthase</fullName>
    </recommendedName>
    <alternativeName>
        <fullName evidence="9">Dimethylallyltranstransferase</fullName>
    </alternativeName>
    <alternativeName>
        <fullName evidence="8">Farnesyl diphosphate synthase</fullName>
    </alternativeName>
    <alternativeName>
        <fullName evidence="7">Geranyltranstransferase</fullName>
    </alternativeName>
</protein>
<dbReference type="InterPro" id="IPR033749">
    <property type="entry name" value="Polyprenyl_synt_CS"/>
</dbReference>
<accession>A8NLM6</accession>
<comment type="cofactor">
    <cofactor evidence="1">
        <name>Mg(2+)</name>
        <dbReference type="ChEBI" id="CHEBI:18420"/>
    </cofactor>
</comment>
<dbReference type="OMA" id="AFDYYLH"/>
<gene>
    <name evidence="12" type="ORF">CC1G_05865</name>
</gene>
<dbReference type="PANTHER" id="PTHR12001:SF69">
    <property type="entry name" value="ALL TRANS-POLYPRENYL-DIPHOSPHATE SYNTHASE PDSS1"/>
    <property type="match status" value="1"/>
</dbReference>
<dbReference type="CDD" id="cd00685">
    <property type="entry name" value="Trans_IPPS_HT"/>
    <property type="match status" value="1"/>
</dbReference>
<dbReference type="PROSITE" id="PS00723">
    <property type="entry name" value="POLYPRENYL_SYNTHASE_1"/>
    <property type="match status" value="1"/>
</dbReference>
<organism evidence="12 13">
    <name type="scientific">Coprinopsis cinerea (strain Okayama-7 / 130 / ATCC MYA-4618 / FGSC 9003)</name>
    <name type="common">Inky cap fungus</name>
    <name type="synonym">Hormographiella aspergillata</name>
    <dbReference type="NCBI Taxonomy" id="240176"/>
    <lineage>
        <taxon>Eukaryota</taxon>
        <taxon>Fungi</taxon>
        <taxon>Dikarya</taxon>
        <taxon>Basidiomycota</taxon>
        <taxon>Agaricomycotina</taxon>
        <taxon>Agaricomycetes</taxon>
        <taxon>Agaricomycetidae</taxon>
        <taxon>Agaricales</taxon>
        <taxon>Agaricineae</taxon>
        <taxon>Psathyrellaceae</taxon>
        <taxon>Coprinopsis</taxon>
    </lineage>
</organism>
<dbReference type="EMBL" id="AACS02000012">
    <property type="protein sequence ID" value="EAU87176.2"/>
    <property type="molecule type" value="Genomic_DNA"/>
</dbReference>
<evidence type="ECO:0000256" key="9">
    <source>
        <dbReference type="ARBA" id="ARBA00032448"/>
    </source>
</evidence>
<evidence type="ECO:0000256" key="8">
    <source>
        <dbReference type="ARBA" id="ARBA00032424"/>
    </source>
</evidence>
<dbReference type="GO" id="GO:1990234">
    <property type="term" value="C:transferase complex"/>
    <property type="evidence" value="ECO:0007669"/>
    <property type="project" value="TreeGrafter"/>
</dbReference>
<comment type="caution">
    <text evidence="12">The sequence shown here is derived from an EMBL/GenBank/DDBJ whole genome shotgun (WGS) entry which is preliminary data.</text>
</comment>
<dbReference type="PROSITE" id="PS51257">
    <property type="entry name" value="PROKAR_LIPOPROTEIN"/>
    <property type="match status" value="1"/>
</dbReference>
<comment type="similarity">
    <text evidence="2">Belongs to the FPP/GGPP synthase family.</text>
</comment>
<dbReference type="GO" id="GO:0008299">
    <property type="term" value="P:isoprenoid biosynthetic process"/>
    <property type="evidence" value="ECO:0007669"/>
    <property type="project" value="UniProtKB-KW"/>
</dbReference>
<dbReference type="Proteomes" id="UP000001861">
    <property type="component" value="Unassembled WGS sequence"/>
</dbReference>
<dbReference type="InParanoid" id="A8NLM6"/>
<name>A8NLM6_COPC7</name>
<evidence type="ECO:0000256" key="5">
    <source>
        <dbReference type="ARBA" id="ARBA00022842"/>
    </source>
</evidence>
<dbReference type="GO" id="GO:0006744">
    <property type="term" value="P:ubiquinone biosynthetic process"/>
    <property type="evidence" value="ECO:0007669"/>
    <property type="project" value="TreeGrafter"/>
</dbReference>
<evidence type="ECO:0000313" key="12">
    <source>
        <dbReference type="EMBL" id="EAU87176.2"/>
    </source>
</evidence>
<evidence type="ECO:0000256" key="1">
    <source>
        <dbReference type="ARBA" id="ARBA00001946"/>
    </source>
</evidence>
<proteinExistence type="inferred from homology"/>
<dbReference type="InterPro" id="IPR008949">
    <property type="entry name" value="Isoprenoid_synthase_dom_sf"/>
</dbReference>
<sequence>MPGRLLVDVVTIVDDGDEFDWRLFTTFGTMYSCRNALRRLQTRRWYSTKGPDPVKFVEPQLNELRTSLLSMLGSGHAAISEITKYYFLHPSKHVRPVIVLLLSQATNGLGSDWSKKLWEAQNQGGGARAEDLDAPLTRPDVLNDWNPSMPDGTSSFRPNFPIKPPKPHRPPISTPTNFASKPPSLHLPPYVLPTQVRLAQIVEMLHTASLLHDDVIDESALRRGAASAPSAFGNKQSVLGGNFVLGRASAALSRLGDPEVTQLIAGVLSNLVEGEILQLKEIQLDGSPETASQRRQDAWNIYLHKTYLKTASLMAKGARSAVVLGGCKEGEIWKEIAYAYGRNLGIAFQLVDDVLDYESASATLGKPGGADLELGLATGPALYAWEEYPEIGELICRKFEQPGDVERARDLVLRSSGVERTKALAQEYASKAREVLQEIPDSDAKAALENCVRERLLVAQVPLMIRCVPGGQLGGPSCQRKAKRAQISVSDALEEHPSPAQVGAT</sequence>
<evidence type="ECO:0000256" key="3">
    <source>
        <dbReference type="ARBA" id="ARBA00022679"/>
    </source>
</evidence>
<dbReference type="RefSeq" id="XP_001834728.2">
    <property type="nucleotide sequence ID" value="XM_001834676.2"/>
</dbReference>
<dbReference type="HOGENOM" id="CLU_014015_1_0_1"/>
<keyword evidence="4" id="KW-0479">Metal-binding</keyword>
<dbReference type="SFLD" id="SFLDS00005">
    <property type="entry name" value="Isoprenoid_Synthase_Type_I"/>
    <property type="match status" value="1"/>
</dbReference>
<keyword evidence="6" id="KW-0414">Isoprene biosynthesis</keyword>
<dbReference type="GeneID" id="6011245"/>
<evidence type="ECO:0000256" key="4">
    <source>
        <dbReference type="ARBA" id="ARBA00022723"/>
    </source>
</evidence>
<dbReference type="InterPro" id="IPR000092">
    <property type="entry name" value="Polyprenyl_synt"/>
</dbReference>
<evidence type="ECO:0000256" key="11">
    <source>
        <dbReference type="SAM" id="MobiDB-lite"/>
    </source>
</evidence>
<dbReference type="eggNOG" id="KOG0776">
    <property type="taxonomic scope" value="Eukaryota"/>
</dbReference>
<dbReference type="VEuPathDB" id="FungiDB:CC1G_05865"/>
<dbReference type="PROSITE" id="PS00444">
    <property type="entry name" value="POLYPRENYL_SYNTHASE_2"/>
    <property type="match status" value="1"/>
</dbReference>
<reference evidence="12 13" key="1">
    <citation type="journal article" date="2010" name="Proc. Natl. Acad. Sci. U.S.A.">
        <title>Insights into evolution of multicellular fungi from the assembled chromosomes of the mushroom Coprinopsis cinerea (Coprinus cinereus).</title>
        <authorList>
            <person name="Stajich J.E."/>
            <person name="Wilke S.K."/>
            <person name="Ahren D."/>
            <person name="Au C.H."/>
            <person name="Birren B.W."/>
            <person name="Borodovsky M."/>
            <person name="Burns C."/>
            <person name="Canback B."/>
            <person name="Casselton L.A."/>
            <person name="Cheng C.K."/>
            <person name="Deng J."/>
            <person name="Dietrich F.S."/>
            <person name="Fargo D.C."/>
            <person name="Farman M.L."/>
            <person name="Gathman A.C."/>
            <person name="Goldberg J."/>
            <person name="Guigo R."/>
            <person name="Hoegger P.J."/>
            <person name="Hooker J.B."/>
            <person name="Huggins A."/>
            <person name="James T.Y."/>
            <person name="Kamada T."/>
            <person name="Kilaru S."/>
            <person name="Kodira C."/>
            <person name="Kues U."/>
            <person name="Kupfer D."/>
            <person name="Kwan H.S."/>
            <person name="Lomsadze A."/>
            <person name="Li W."/>
            <person name="Lilly W.W."/>
            <person name="Ma L.J."/>
            <person name="Mackey A.J."/>
            <person name="Manning G."/>
            <person name="Martin F."/>
            <person name="Muraguchi H."/>
            <person name="Natvig D.O."/>
            <person name="Palmerini H."/>
            <person name="Ramesh M.A."/>
            <person name="Rehmeyer C.J."/>
            <person name="Roe B.A."/>
            <person name="Shenoy N."/>
            <person name="Stanke M."/>
            <person name="Ter-Hovhannisyan V."/>
            <person name="Tunlid A."/>
            <person name="Velagapudi R."/>
            <person name="Vision T.J."/>
            <person name="Zeng Q."/>
            <person name="Zolan M.E."/>
            <person name="Pukkila P.J."/>
        </authorList>
    </citation>
    <scope>NUCLEOTIDE SEQUENCE [LARGE SCALE GENOMIC DNA]</scope>
    <source>
        <strain evidence="13">Okayama-7 / 130 / ATCC MYA-4618 / FGSC 9003</strain>
    </source>
</reference>
<dbReference type="OrthoDB" id="9927103at2759"/>
<dbReference type="GO" id="GO:0004659">
    <property type="term" value="F:prenyltransferase activity"/>
    <property type="evidence" value="ECO:0007669"/>
    <property type="project" value="InterPro"/>
</dbReference>
<evidence type="ECO:0000256" key="10">
    <source>
        <dbReference type="ARBA" id="ARBA00032873"/>
    </source>
</evidence>
<dbReference type="Gene3D" id="1.10.600.10">
    <property type="entry name" value="Farnesyl Diphosphate Synthase"/>
    <property type="match status" value="1"/>
</dbReference>
<dbReference type="KEGG" id="cci:CC1G_05865"/>
<keyword evidence="13" id="KW-1185">Reference proteome</keyword>
<keyword evidence="3" id="KW-0808">Transferase</keyword>
<dbReference type="AlphaFoldDB" id="A8NLM6"/>
<evidence type="ECO:0000256" key="2">
    <source>
        <dbReference type="ARBA" id="ARBA00006706"/>
    </source>
</evidence>
<dbReference type="FunCoup" id="A8NLM6">
    <property type="interactions" value="55"/>
</dbReference>
<dbReference type="Pfam" id="PF00348">
    <property type="entry name" value="polyprenyl_synt"/>
    <property type="match status" value="1"/>
</dbReference>
<evidence type="ECO:0000256" key="6">
    <source>
        <dbReference type="ARBA" id="ARBA00023229"/>
    </source>
</evidence>
<dbReference type="STRING" id="240176.A8NLM6"/>